<reference evidence="1 2" key="1">
    <citation type="submission" date="2018-10" db="EMBL/GenBank/DDBJ databases">
        <title>Robbsia sp. DHC34, isolated from soil.</title>
        <authorList>
            <person name="Gao Z.-H."/>
            <person name="Qiu L.-H."/>
        </authorList>
    </citation>
    <scope>NUCLEOTIDE SEQUENCE [LARGE SCALE GENOMIC DNA]</scope>
    <source>
        <strain evidence="1 2">DHC34</strain>
    </source>
</reference>
<keyword evidence="2" id="KW-1185">Reference proteome</keyword>
<proteinExistence type="predicted"/>
<dbReference type="RefSeq" id="WP_121086918.1">
    <property type="nucleotide sequence ID" value="NZ_RBZU01000004.1"/>
</dbReference>
<organism evidence="1 2">
    <name type="scientific">Pararobbsia silviterrae</name>
    <dbReference type="NCBI Taxonomy" id="1792498"/>
    <lineage>
        <taxon>Bacteria</taxon>
        <taxon>Pseudomonadati</taxon>
        <taxon>Pseudomonadota</taxon>
        <taxon>Betaproteobacteria</taxon>
        <taxon>Burkholderiales</taxon>
        <taxon>Burkholderiaceae</taxon>
        <taxon>Pararobbsia</taxon>
    </lineage>
</organism>
<accession>A0A494XZU2</accession>
<dbReference type="GO" id="GO:0016787">
    <property type="term" value="F:hydrolase activity"/>
    <property type="evidence" value="ECO:0007669"/>
    <property type="project" value="UniProtKB-KW"/>
</dbReference>
<keyword evidence="1" id="KW-0378">Hydrolase</keyword>
<protein>
    <submittedName>
        <fullName evidence="1">ADP-ribosyl-(Dinitrogen reductase) hydrolase</fullName>
    </submittedName>
</protein>
<evidence type="ECO:0000313" key="1">
    <source>
        <dbReference type="EMBL" id="RKP56037.1"/>
    </source>
</evidence>
<dbReference type="Proteomes" id="UP000270342">
    <property type="component" value="Unassembled WGS sequence"/>
</dbReference>
<dbReference type="EMBL" id="RBZU01000004">
    <property type="protein sequence ID" value="RKP56037.1"/>
    <property type="molecule type" value="Genomic_DNA"/>
</dbReference>
<name>A0A494XZU2_9BURK</name>
<sequence length="79" mass="9363">MKQDEILECFANRVGRFLFDTREDHQSDPCTRWFIAETNFGRKLKVAFIARGRVVTIRTAYDPNDEEVRIYNKYGMQAI</sequence>
<comment type="caution">
    <text evidence="1">The sequence shown here is derived from an EMBL/GenBank/DDBJ whole genome shotgun (WGS) entry which is preliminary data.</text>
</comment>
<gene>
    <name evidence="1" type="ORF">D7S86_11575</name>
</gene>
<evidence type="ECO:0000313" key="2">
    <source>
        <dbReference type="Proteomes" id="UP000270342"/>
    </source>
</evidence>
<dbReference type="AlphaFoldDB" id="A0A494XZU2"/>
<dbReference type="OrthoDB" id="8779628at2"/>